<keyword evidence="10" id="KW-1185">Reference proteome</keyword>
<comment type="subcellular location">
    <subcellularLocation>
        <location evidence="1">Membrane</location>
        <topology evidence="1">Multi-pass membrane protein</topology>
    </subcellularLocation>
</comment>
<evidence type="ECO:0000256" key="6">
    <source>
        <dbReference type="SAM" id="MobiDB-lite"/>
    </source>
</evidence>
<dbReference type="PANTHER" id="PTHR23515">
    <property type="entry name" value="HIGH-AFFINITY NITRATE TRANSPORTER 2.3"/>
    <property type="match status" value="1"/>
</dbReference>
<feature type="transmembrane region" description="Helical" evidence="7">
    <location>
        <begin position="307"/>
        <end position="330"/>
    </location>
</feature>
<name>A0A1Q9CBB7_SYMMI</name>
<dbReference type="GO" id="GO:0016020">
    <property type="term" value="C:membrane"/>
    <property type="evidence" value="ECO:0007669"/>
    <property type="project" value="UniProtKB-SubCell"/>
</dbReference>
<organism evidence="9 10">
    <name type="scientific">Symbiodinium microadriaticum</name>
    <name type="common">Dinoflagellate</name>
    <name type="synonym">Zooxanthella microadriatica</name>
    <dbReference type="NCBI Taxonomy" id="2951"/>
    <lineage>
        <taxon>Eukaryota</taxon>
        <taxon>Sar</taxon>
        <taxon>Alveolata</taxon>
        <taxon>Dinophyceae</taxon>
        <taxon>Suessiales</taxon>
        <taxon>Symbiodiniaceae</taxon>
        <taxon>Symbiodinium</taxon>
    </lineage>
</organism>
<evidence type="ECO:0000256" key="3">
    <source>
        <dbReference type="ARBA" id="ARBA00022989"/>
    </source>
</evidence>
<evidence type="ECO:0000313" key="9">
    <source>
        <dbReference type="EMBL" id="OLP80222.1"/>
    </source>
</evidence>
<feature type="region of interest" description="Disordered" evidence="6">
    <location>
        <begin position="1145"/>
        <end position="1183"/>
    </location>
</feature>
<feature type="transmembrane region" description="Helical" evidence="7">
    <location>
        <begin position="203"/>
        <end position="223"/>
    </location>
</feature>
<dbReference type="Gene3D" id="3.10.310.50">
    <property type="match status" value="1"/>
</dbReference>
<dbReference type="GO" id="GO:0015112">
    <property type="term" value="F:nitrate transmembrane transporter activity"/>
    <property type="evidence" value="ECO:0007669"/>
    <property type="project" value="InterPro"/>
</dbReference>
<evidence type="ECO:0000313" key="10">
    <source>
        <dbReference type="Proteomes" id="UP000186817"/>
    </source>
</evidence>
<accession>A0A1Q9CBB7</accession>
<evidence type="ECO:0000256" key="4">
    <source>
        <dbReference type="ARBA" id="ARBA00023136"/>
    </source>
</evidence>
<keyword evidence="4 7" id="KW-0472">Membrane</keyword>
<dbReference type="Pfam" id="PF04536">
    <property type="entry name" value="TPM_phosphatase"/>
    <property type="match status" value="1"/>
</dbReference>
<protein>
    <submittedName>
        <fullName evidence="9">High affinity nitrate transporter 2.5</fullName>
    </submittedName>
</protein>
<dbReference type="OrthoDB" id="8062037at2759"/>
<dbReference type="Gene3D" id="1.20.1250.20">
    <property type="entry name" value="MFS general substrate transporter like domains"/>
    <property type="match status" value="1"/>
</dbReference>
<keyword evidence="3 7" id="KW-1133">Transmembrane helix</keyword>
<feature type="compositionally biased region" description="Low complexity" evidence="6">
    <location>
        <begin position="1171"/>
        <end position="1183"/>
    </location>
</feature>
<feature type="transmembrane region" description="Helical" evidence="7">
    <location>
        <begin position="70"/>
        <end position="93"/>
    </location>
</feature>
<comment type="caution">
    <text evidence="9">The sequence shown here is derived from an EMBL/GenBank/DDBJ whole genome shotgun (WGS) entry which is preliminary data.</text>
</comment>
<dbReference type="InterPro" id="IPR044772">
    <property type="entry name" value="NO3_transporter"/>
</dbReference>
<feature type="coiled-coil region" evidence="5">
    <location>
        <begin position="989"/>
        <end position="1019"/>
    </location>
</feature>
<dbReference type="InterPro" id="IPR036259">
    <property type="entry name" value="MFS_trans_sf"/>
</dbReference>
<sequence length="1183" mass="128840">MAVLAGITESTGCAGATFVTNQFWCSLMFVVGTANATAAGWGNLGGGVTQIFMMSVLFNPMVASGMEPNVAWRVSMVVPAVMFVLCAICMKLMCWDMPTARNYDPTVTGKTQKPSMWDYVEVLRDVRVVVMIFQYSACFGTELAMNNQLATHFRTYFQMDAGDASALAGAFGLMNLFARSLGGISSDICYKYFGFRGRISDRFGIWAQFLALFFEAIFLFSFGKVDNSQPWYVALAVLVCFSLFVQMAEGTSYGIVPFMNRKQLAVVSALVGAGGNLGAVTLGGNGANWGLLMRIAGFCFYKPIQDALLPFQVHAGYVMFWALLSPCYYWSEFGGMFVGPAQSFEKAKGLQDQSVCFRLNTKPLALCDYEYFDCSSQFCVAARCFSMECNPPASSDGPRRLADNCAPDLSLLHTRQANDLALPSNMENLHPCTVTMRYKDNGVLILVDSGDRRVEVEIGSGLNVAFKRDGWLRGMIDTGILPSLRHGSYDEGVLAGVTSCCQKLLETDREVSSPVRFRNRARLLWGSSGVSAWLAAMLLLGRTFARPPKCSRCGGRMSRLREAEDAELQDGQKAEKAVGSAQHVLCVCKRPGCKASWAKAGAVRRLSGDRRLGGALERTSELKLTGQEVKEAAKTDAAVGILAADRRASRYRTCPACGYRTQLSRSFRNPVTGVSFKETECFFCNAYTCVEVQPVVTLSGGSTTGSTTNAAFLPDAQVVATLGAAAAAMVAEKAETSEGEEHSFNADCDGSGRLLTPLLHDVKEAMELEGTVPEKHRLQHCGQDLTSTSVTGRAPRGSPLQVQVRRVTRFLGQTWATGRLNNWKEVERCTAFHSLDTLALLQLPGPQYDSIGAQTALDAFARSSRWRQALLVVCRHRLHTDVAQQTTLESCQRAGHWSPLRRGSSVWGGAKEQALLQRFDDVLAAGRADTPFLVVPPNNEQQLSTLTRSALQRWQKAAFKAKVKEFTRRISAKLVVADKDYESAPGPAAAKQAAAIKAAEAKRNAAKKAAERAAEAKRIAAHKAAERAAEVKRIAAQKAEKAAEVQRIAAQKAPEKVSNQGALPSKTGKSPGLVRYIDSGPAAGWHVKGRAYPTAITMWVLPPNGSVWLSRVQALKELEESDPKVIEAIDRVRWQVQQELKGRPVPVAQPVTEGGTRKKLRLSWSEESHRSCSSSSSSVRVLS</sequence>
<evidence type="ECO:0000259" key="8">
    <source>
        <dbReference type="Pfam" id="PF04536"/>
    </source>
</evidence>
<dbReference type="Proteomes" id="UP000186817">
    <property type="component" value="Unassembled WGS sequence"/>
</dbReference>
<dbReference type="InterPro" id="IPR007621">
    <property type="entry name" value="TPM_dom"/>
</dbReference>
<evidence type="ECO:0000256" key="2">
    <source>
        <dbReference type="ARBA" id="ARBA00022692"/>
    </source>
</evidence>
<feature type="transmembrane region" description="Helical" evidence="7">
    <location>
        <begin position="266"/>
        <end position="287"/>
    </location>
</feature>
<evidence type="ECO:0000256" key="5">
    <source>
        <dbReference type="SAM" id="Coils"/>
    </source>
</evidence>
<proteinExistence type="predicted"/>
<dbReference type="EMBL" id="LSRX01001401">
    <property type="protein sequence ID" value="OLP80222.1"/>
    <property type="molecule type" value="Genomic_DNA"/>
</dbReference>
<dbReference type="SUPFAM" id="SSF103473">
    <property type="entry name" value="MFS general substrate transporter"/>
    <property type="match status" value="1"/>
</dbReference>
<dbReference type="AlphaFoldDB" id="A0A1Q9CBB7"/>
<feature type="domain" description="TPM" evidence="8">
    <location>
        <begin position="438"/>
        <end position="500"/>
    </location>
</feature>
<evidence type="ECO:0000256" key="1">
    <source>
        <dbReference type="ARBA" id="ARBA00004141"/>
    </source>
</evidence>
<reference evidence="9 10" key="1">
    <citation type="submission" date="2016-02" db="EMBL/GenBank/DDBJ databases">
        <title>Genome analysis of coral dinoflagellate symbionts highlights evolutionary adaptations to a symbiotic lifestyle.</title>
        <authorList>
            <person name="Aranda M."/>
            <person name="Li Y."/>
            <person name="Liew Y.J."/>
            <person name="Baumgarten S."/>
            <person name="Simakov O."/>
            <person name="Wilson M."/>
            <person name="Piel J."/>
            <person name="Ashoor H."/>
            <person name="Bougouffa S."/>
            <person name="Bajic V.B."/>
            <person name="Ryu T."/>
            <person name="Ravasi T."/>
            <person name="Bayer T."/>
            <person name="Micklem G."/>
            <person name="Kim H."/>
            <person name="Bhak J."/>
            <person name="Lajeunesse T.C."/>
            <person name="Voolstra C.R."/>
        </authorList>
    </citation>
    <scope>NUCLEOTIDE SEQUENCE [LARGE SCALE GENOMIC DNA]</scope>
    <source>
        <strain evidence="9 10">CCMP2467</strain>
    </source>
</reference>
<evidence type="ECO:0000256" key="7">
    <source>
        <dbReference type="SAM" id="Phobius"/>
    </source>
</evidence>
<gene>
    <name evidence="9" type="primary">NRT2.5</name>
    <name evidence="9" type="ORF">AK812_SmicGene39398</name>
</gene>
<feature type="transmembrane region" description="Helical" evidence="7">
    <location>
        <begin position="164"/>
        <end position="182"/>
    </location>
</feature>
<keyword evidence="5" id="KW-0175">Coiled coil</keyword>
<feature type="transmembrane region" description="Helical" evidence="7">
    <location>
        <begin position="229"/>
        <end position="245"/>
    </location>
</feature>
<keyword evidence="2 7" id="KW-0812">Transmembrane</keyword>